<comment type="caution">
    <text evidence="5">The sequence shown here is derived from an EMBL/GenBank/DDBJ whole genome shotgun (WGS) entry which is preliminary data.</text>
</comment>
<evidence type="ECO:0000256" key="1">
    <source>
        <dbReference type="ARBA" id="ARBA00004123"/>
    </source>
</evidence>
<comment type="similarity">
    <text evidence="2">Belongs to the PAF1 family.</text>
</comment>
<keyword evidence="3" id="KW-0539">Nucleus</keyword>
<feature type="compositionally biased region" description="Basic and acidic residues" evidence="4">
    <location>
        <begin position="451"/>
        <end position="466"/>
    </location>
</feature>
<dbReference type="PANTHER" id="PTHR23188:SF12">
    <property type="entry name" value="RNA POLYMERASE II-ASSOCIATED FACTOR 1 HOMOLOG"/>
    <property type="match status" value="1"/>
</dbReference>
<dbReference type="PANTHER" id="PTHR23188">
    <property type="entry name" value="RNA POLYMERASE II-ASSOCIATED FACTOR 1 HOMOLOG"/>
    <property type="match status" value="1"/>
</dbReference>
<sequence length="474" mass="53511">MSSSKPSSSSNGSRVVHQDYIARVRYSNTLPPPSLPPKLLEIPNTGLSSGQYTGPGFTSRMVREQQPNIEADAELGMPLDLVGMPGVFDGDESSIQAPATTPAIHPRDRPLLRPINSLGAPKPADVAVSFLRRTEYISGTTSKRTFIDNKAGPKRIEKRRTPVEDDDSPAGIRRKIDKSFEFAEAYRKNPSSVKHPENRNLKLVDAFPILPDLDAFPDSGAYVTIKFLTNPVPPSTHYDERLINGLLKPVETTPSEEAAYHQALELHERDPLNYSKPPPMMNYDFFLTHSATDTKRFRAKFDVNNPENDDDALYSHKSDNGPCFRFERVRGYETAKEIELNHTTKYSEELLVAFTDGKDSESQKAMWYYPIMQRSSIRPQRQRRLDIRRGFTQDDDQQDLDALDVRIEEPPEDMREAMLAFKENPCGEEVGEEVGDVDGDAEVDVEAEAEYQDKGMTDEQRGTQEEHNDEVDDE</sequence>
<evidence type="ECO:0000256" key="4">
    <source>
        <dbReference type="SAM" id="MobiDB-lite"/>
    </source>
</evidence>
<gene>
    <name evidence="5" type="ORF">Cpir12675_000723</name>
</gene>
<comment type="subcellular location">
    <subcellularLocation>
        <location evidence="1">Nucleus</location>
    </subcellularLocation>
</comment>
<protein>
    <recommendedName>
        <fullName evidence="7">RNA polymerase II-associated protein 1</fullName>
    </recommendedName>
</protein>
<evidence type="ECO:0000313" key="5">
    <source>
        <dbReference type="EMBL" id="KAL1900847.1"/>
    </source>
</evidence>
<accession>A0ABR3ZKT0</accession>
<reference evidence="5 6" key="1">
    <citation type="journal article" date="2024" name="IMA Fungus">
        <title>IMA Genome - F19 : A genome assembly and annotation guide to empower mycologists, including annotated draft genome sequences of Ceratocystis pirilliformis, Diaporthe australafricana, Fusarium ophioides, Paecilomyces lecythidis, and Sporothrix stenoceras.</title>
        <authorList>
            <person name="Aylward J."/>
            <person name="Wilson A.M."/>
            <person name="Visagie C.M."/>
            <person name="Spraker J."/>
            <person name="Barnes I."/>
            <person name="Buitendag C."/>
            <person name="Ceriani C."/>
            <person name="Del Mar Angel L."/>
            <person name="du Plessis D."/>
            <person name="Fuchs T."/>
            <person name="Gasser K."/>
            <person name="Kramer D."/>
            <person name="Li W."/>
            <person name="Munsamy K."/>
            <person name="Piso A."/>
            <person name="Price J.L."/>
            <person name="Sonnekus B."/>
            <person name="Thomas C."/>
            <person name="van der Nest A."/>
            <person name="van Dijk A."/>
            <person name="van Heerden A."/>
            <person name="van Vuuren N."/>
            <person name="Yilmaz N."/>
            <person name="Duong T.A."/>
            <person name="van der Merwe N.A."/>
            <person name="Wingfield M.J."/>
            <person name="Wingfield B.D."/>
        </authorList>
    </citation>
    <scope>NUCLEOTIDE SEQUENCE [LARGE SCALE GENOMIC DNA]</scope>
    <source>
        <strain evidence="5 6">CMW 12675</strain>
    </source>
</reference>
<evidence type="ECO:0000313" key="6">
    <source>
        <dbReference type="Proteomes" id="UP001583280"/>
    </source>
</evidence>
<evidence type="ECO:0000256" key="2">
    <source>
        <dbReference type="ARBA" id="ARBA00007560"/>
    </source>
</evidence>
<proteinExistence type="inferred from homology"/>
<keyword evidence="6" id="KW-1185">Reference proteome</keyword>
<evidence type="ECO:0000256" key="3">
    <source>
        <dbReference type="ARBA" id="ARBA00023242"/>
    </source>
</evidence>
<dbReference type="EMBL" id="JAWDJO010000009">
    <property type="protein sequence ID" value="KAL1900847.1"/>
    <property type="molecule type" value="Genomic_DNA"/>
</dbReference>
<organism evidence="5 6">
    <name type="scientific">Ceratocystis pirilliformis</name>
    <dbReference type="NCBI Taxonomy" id="259994"/>
    <lineage>
        <taxon>Eukaryota</taxon>
        <taxon>Fungi</taxon>
        <taxon>Dikarya</taxon>
        <taxon>Ascomycota</taxon>
        <taxon>Pezizomycotina</taxon>
        <taxon>Sordariomycetes</taxon>
        <taxon>Hypocreomycetidae</taxon>
        <taxon>Microascales</taxon>
        <taxon>Ceratocystidaceae</taxon>
        <taxon>Ceratocystis</taxon>
    </lineage>
</organism>
<dbReference type="Proteomes" id="UP001583280">
    <property type="component" value="Unassembled WGS sequence"/>
</dbReference>
<dbReference type="InterPro" id="IPR007133">
    <property type="entry name" value="RNA_pol_II-assoc_Paf1"/>
</dbReference>
<feature type="compositionally biased region" description="Acidic residues" evidence="4">
    <location>
        <begin position="429"/>
        <end position="450"/>
    </location>
</feature>
<evidence type="ECO:0008006" key="7">
    <source>
        <dbReference type="Google" id="ProtNLM"/>
    </source>
</evidence>
<dbReference type="Pfam" id="PF03985">
    <property type="entry name" value="Paf1"/>
    <property type="match status" value="1"/>
</dbReference>
<name>A0ABR3ZKT0_9PEZI</name>
<feature type="region of interest" description="Disordered" evidence="4">
    <location>
        <begin position="424"/>
        <end position="474"/>
    </location>
</feature>